<name>A0A1B0DE43_PHLPP</name>
<keyword evidence="7" id="KW-0378">Hydrolase</keyword>
<dbReference type="GO" id="GO:0005615">
    <property type="term" value="C:extracellular space"/>
    <property type="evidence" value="ECO:0007669"/>
    <property type="project" value="TreeGrafter"/>
</dbReference>
<dbReference type="FunFam" id="3.40.630.10:FF:000084">
    <property type="entry name" value="Carboxypeptidase B2"/>
    <property type="match status" value="1"/>
</dbReference>
<dbReference type="SMART" id="SM00631">
    <property type="entry name" value="Zn_pept"/>
    <property type="match status" value="1"/>
</dbReference>
<dbReference type="Gene3D" id="3.40.630.10">
    <property type="entry name" value="Zn peptidases"/>
    <property type="match status" value="1"/>
</dbReference>
<dbReference type="InterPro" id="IPR000834">
    <property type="entry name" value="Peptidase_M14"/>
</dbReference>
<dbReference type="SUPFAM" id="SSF53187">
    <property type="entry name" value="Zn-dependent exopeptidases"/>
    <property type="match status" value="1"/>
</dbReference>
<proteinExistence type="inferred from homology"/>
<dbReference type="Pfam" id="PF00246">
    <property type="entry name" value="Peptidase_M14"/>
    <property type="match status" value="1"/>
</dbReference>
<dbReference type="VEuPathDB" id="VectorBase:PPAPM1_009236"/>
<dbReference type="InterPro" id="IPR036990">
    <property type="entry name" value="M14A-like_propep"/>
</dbReference>
<dbReference type="InterPro" id="IPR057246">
    <property type="entry name" value="CARBOXYPEPT_ZN_1"/>
</dbReference>
<evidence type="ECO:0000256" key="6">
    <source>
        <dbReference type="ARBA" id="ARBA00022729"/>
    </source>
</evidence>
<evidence type="ECO:0000259" key="13">
    <source>
        <dbReference type="PROSITE" id="PS52035"/>
    </source>
</evidence>
<evidence type="ECO:0000256" key="3">
    <source>
        <dbReference type="ARBA" id="ARBA00022645"/>
    </source>
</evidence>
<keyword evidence="6" id="KW-0732">Signal</keyword>
<dbReference type="AlphaFoldDB" id="A0A1B0DE43"/>
<comment type="similarity">
    <text evidence="2 12">Belongs to the peptidase M14 family.</text>
</comment>
<feature type="active site" description="Proton donor/acceptor" evidence="12">
    <location>
        <position position="361"/>
    </location>
</feature>
<evidence type="ECO:0000256" key="11">
    <source>
        <dbReference type="ARBA" id="ARBA00069039"/>
    </source>
</evidence>
<dbReference type="VEuPathDB" id="VectorBase:PPAI006166"/>
<dbReference type="EnsemblMetazoa" id="PPAI006166-RA">
    <property type="protein sequence ID" value="PPAI006166-PA"/>
    <property type="gene ID" value="PPAI006166"/>
</dbReference>
<comment type="cofactor">
    <cofactor evidence="1">
        <name>Zn(2+)</name>
        <dbReference type="ChEBI" id="CHEBI:29105"/>
    </cofactor>
</comment>
<accession>A0A1B0DE43</accession>
<evidence type="ECO:0000256" key="12">
    <source>
        <dbReference type="PROSITE-ProRule" id="PRU01379"/>
    </source>
</evidence>
<feature type="domain" description="Peptidase M14" evidence="13">
    <location>
        <begin position="119"/>
        <end position="400"/>
    </location>
</feature>
<dbReference type="Proteomes" id="UP000092462">
    <property type="component" value="Unassembled WGS sequence"/>
</dbReference>
<dbReference type="FunFam" id="3.30.70.340:FF:000002">
    <property type="entry name" value="Carboxypeptidase A"/>
    <property type="match status" value="1"/>
</dbReference>
<dbReference type="EMBL" id="AJVK01032540">
    <property type="status" value="NOT_ANNOTATED_CDS"/>
    <property type="molecule type" value="Genomic_DNA"/>
</dbReference>
<evidence type="ECO:0000256" key="2">
    <source>
        <dbReference type="ARBA" id="ARBA00005988"/>
    </source>
</evidence>
<evidence type="ECO:0000313" key="15">
    <source>
        <dbReference type="Proteomes" id="UP000092462"/>
    </source>
</evidence>
<keyword evidence="8" id="KW-0862">Zinc</keyword>
<dbReference type="PROSITE" id="PS52035">
    <property type="entry name" value="PEPTIDASE_M14"/>
    <property type="match status" value="1"/>
</dbReference>
<keyword evidence="10" id="KW-1015">Disulfide bond</keyword>
<evidence type="ECO:0000256" key="10">
    <source>
        <dbReference type="ARBA" id="ARBA00023157"/>
    </source>
</evidence>
<sequence length="406" mass="46650">MKSRELCFLFLVVLALTSAEPYRFDQFKVFRVRIEAQEQLDVLKSLKTGPNSYEYFDEPRQIGQELDMMVPPFLQSEFDSMITDTKMNKKLMINNLQELVDKERPNRAVENDDEFGWDDYHSIETINAWMYSLEELYDEVTVIQGGTSYEGRNILGVNINRNPGQNPGIFIESQIHAREWITSGSTTWIINKLLTATTAEPEYKNLADNINWYIFPIINVDGYEYTRNLILTGNWDVYWEKGGIGSSANMCDGSFAGPEAFSEIETKSLSEYILSLEDNLNFYISFHSAANMLLFPWGHTNNPSPYYPQFMEIATATINALHARHGTNYTYGPVYSTIYPTTGISSDWAHYALGIPGFTYEFRNRNTATGENYGFLAPPEEIQPNAEEIQGRKYNLFHDEHVVQLQ</sequence>
<dbReference type="PROSITE" id="PS00132">
    <property type="entry name" value="CARBOXYPEPT_ZN_1"/>
    <property type="match status" value="1"/>
</dbReference>
<evidence type="ECO:0000256" key="8">
    <source>
        <dbReference type="ARBA" id="ARBA00022833"/>
    </source>
</evidence>
<keyword evidence="4" id="KW-0645">Protease</keyword>
<dbReference type="GO" id="GO:0006508">
    <property type="term" value="P:proteolysis"/>
    <property type="evidence" value="ECO:0007669"/>
    <property type="project" value="UniProtKB-KW"/>
</dbReference>
<dbReference type="InterPro" id="IPR003146">
    <property type="entry name" value="M14A_act_pep"/>
</dbReference>
<dbReference type="SUPFAM" id="SSF54897">
    <property type="entry name" value="Protease propeptides/inhibitors"/>
    <property type="match status" value="1"/>
</dbReference>
<keyword evidence="15" id="KW-1185">Reference proteome</keyword>
<evidence type="ECO:0000256" key="1">
    <source>
        <dbReference type="ARBA" id="ARBA00001947"/>
    </source>
</evidence>
<keyword evidence="9" id="KW-0482">Metalloprotease</keyword>
<reference evidence="14" key="1">
    <citation type="submission" date="2022-08" db="UniProtKB">
        <authorList>
            <consortium name="EnsemblMetazoa"/>
        </authorList>
    </citation>
    <scope>IDENTIFICATION</scope>
    <source>
        <strain evidence="14">Israel</strain>
    </source>
</reference>
<evidence type="ECO:0000313" key="14">
    <source>
        <dbReference type="EnsemblMetazoa" id="PPAI006166-PA"/>
    </source>
</evidence>
<keyword evidence="5" id="KW-0479">Metal-binding</keyword>
<dbReference type="PANTHER" id="PTHR11705:SF153">
    <property type="entry name" value="ZINC CARBOXYPEPTIDASE A 1-LIKE PROTEIN"/>
    <property type="match status" value="1"/>
</dbReference>
<dbReference type="PRINTS" id="PR00765">
    <property type="entry name" value="CRBOXYPTASEA"/>
</dbReference>
<evidence type="ECO:0000256" key="7">
    <source>
        <dbReference type="ARBA" id="ARBA00022801"/>
    </source>
</evidence>
<dbReference type="GO" id="GO:0004181">
    <property type="term" value="F:metallocarboxypeptidase activity"/>
    <property type="evidence" value="ECO:0007669"/>
    <property type="project" value="InterPro"/>
</dbReference>
<dbReference type="Pfam" id="PF02244">
    <property type="entry name" value="Propep_M14"/>
    <property type="match status" value="1"/>
</dbReference>
<evidence type="ECO:0000256" key="4">
    <source>
        <dbReference type="ARBA" id="ARBA00022670"/>
    </source>
</evidence>
<evidence type="ECO:0000256" key="9">
    <source>
        <dbReference type="ARBA" id="ARBA00023049"/>
    </source>
</evidence>
<dbReference type="PANTHER" id="PTHR11705">
    <property type="entry name" value="PROTEASE FAMILY M14 CARBOXYPEPTIDASE A,B"/>
    <property type="match status" value="1"/>
</dbReference>
<dbReference type="Gene3D" id="3.30.70.340">
    <property type="entry name" value="Metallocarboxypeptidase-like"/>
    <property type="match status" value="1"/>
</dbReference>
<keyword evidence="3" id="KW-0121">Carboxypeptidase</keyword>
<evidence type="ECO:0000256" key="5">
    <source>
        <dbReference type="ARBA" id="ARBA00022723"/>
    </source>
</evidence>
<organism evidence="14 15">
    <name type="scientific">Phlebotomus papatasi</name>
    <name type="common">Sandfly</name>
    <dbReference type="NCBI Taxonomy" id="29031"/>
    <lineage>
        <taxon>Eukaryota</taxon>
        <taxon>Metazoa</taxon>
        <taxon>Ecdysozoa</taxon>
        <taxon>Arthropoda</taxon>
        <taxon>Hexapoda</taxon>
        <taxon>Insecta</taxon>
        <taxon>Pterygota</taxon>
        <taxon>Neoptera</taxon>
        <taxon>Endopterygota</taxon>
        <taxon>Diptera</taxon>
        <taxon>Nematocera</taxon>
        <taxon>Psychodoidea</taxon>
        <taxon>Psychodidae</taxon>
        <taxon>Phlebotomus</taxon>
        <taxon>Phlebotomus</taxon>
    </lineage>
</organism>
<protein>
    <recommendedName>
        <fullName evidence="11">Zinc carboxypeptidase A 1</fullName>
    </recommendedName>
</protein>
<dbReference type="GO" id="GO:0008270">
    <property type="term" value="F:zinc ion binding"/>
    <property type="evidence" value="ECO:0007669"/>
    <property type="project" value="InterPro"/>
</dbReference>